<organism evidence="1 2">
    <name type="scientific">Dialister invisus DSM 15470</name>
    <dbReference type="NCBI Taxonomy" id="592028"/>
    <lineage>
        <taxon>Bacteria</taxon>
        <taxon>Bacillati</taxon>
        <taxon>Bacillota</taxon>
        <taxon>Negativicutes</taxon>
        <taxon>Veillonellales</taxon>
        <taxon>Veillonellaceae</taxon>
        <taxon>Dialister</taxon>
    </lineage>
</organism>
<name>C9LLV1_9FIRM</name>
<dbReference type="Proteomes" id="UP000004736">
    <property type="component" value="Unassembled WGS sequence"/>
</dbReference>
<dbReference type="EMBL" id="ACIM02000001">
    <property type="protein sequence ID" value="EEW96537.1"/>
    <property type="molecule type" value="Genomic_DNA"/>
</dbReference>
<evidence type="ECO:0000313" key="1">
    <source>
        <dbReference type="EMBL" id="EEW96537.1"/>
    </source>
</evidence>
<comment type="caution">
    <text evidence="1">The sequence shown here is derived from an EMBL/GenBank/DDBJ whole genome shotgun (WGS) entry which is preliminary data.</text>
</comment>
<dbReference type="AlphaFoldDB" id="C9LLV1"/>
<reference evidence="1" key="1">
    <citation type="submission" date="2009-09" db="EMBL/GenBank/DDBJ databases">
        <authorList>
            <person name="Weinstock G."/>
            <person name="Sodergren E."/>
            <person name="Clifton S."/>
            <person name="Fulton L."/>
            <person name="Fulton B."/>
            <person name="Courtney L."/>
            <person name="Fronick C."/>
            <person name="Harrison M."/>
            <person name="Strong C."/>
            <person name="Farmer C."/>
            <person name="Delahaunty K."/>
            <person name="Markovic C."/>
            <person name="Hall O."/>
            <person name="Minx P."/>
            <person name="Tomlinson C."/>
            <person name="Mitreva M."/>
            <person name="Nelson J."/>
            <person name="Hou S."/>
            <person name="Wollam A."/>
            <person name="Pepin K.H."/>
            <person name="Johnson M."/>
            <person name="Bhonagiri V."/>
            <person name="Nash W.E."/>
            <person name="Warren W."/>
            <person name="Chinwalla A."/>
            <person name="Mardis E.R."/>
            <person name="Wilson R.K."/>
        </authorList>
    </citation>
    <scope>NUCLEOTIDE SEQUENCE [LARGE SCALE GENOMIC DNA]</scope>
    <source>
        <strain evidence="1">DSM 15470</strain>
    </source>
</reference>
<dbReference type="STRING" id="592028.GCWU000321_00482"/>
<evidence type="ECO:0000313" key="2">
    <source>
        <dbReference type="Proteomes" id="UP000004736"/>
    </source>
</evidence>
<sequence>MFLIIIENDIKRKCSLSYKDGQAAMKNRLPKQSKMADGFLVGFCSTDKI</sequence>
<protein>
    <submittedName>
        <fullName evidence="1">Uncharacterized protein</fullName>
    </submittedName>
</protein>
<keyword evidence="2" id="KW-1185">Reference proteome</keyword>
<accession>C9LLV1</accession>
<proteinExistence type="predicted"/>
<gene>
    <name evidence="1" type="ORF">GCWU000321_00482</name>
</gene>
<dbReference type="HOGENOM" id="CLU_3134969_0_0_9"/>